<sequence length="80" mass="8763">MVDSDWVTDHGVTSPSGVVTLLRALLRYLSFLGKEFWVKTLSSSWTDDDDVFRRRDPHEGVVLESSCRGGVVGPVAIGLA</sequence>
<accession>A0A0E0FAS0</accession>
<protein>
    <submittedName>
        <fullName evidence="1">Uncharacterized protein</fullName>
    </submittedName>
</protein>
<name>A0A0E0FAS0_9ORYZ</name>
<proteinExistence type="predicted"/>
<evidence type="ECO:0000313" key="1">
    <source>
        <dbReference type="EnsemblPlants" id="OMERI12G04730.1"/>
    </source>
</evidence>
<dbReference type="AlphaFoldDB" id="A0A0E0FAS0"/>
<dbReference type="Gramene" id="OMERI12G04730.1">
    <property type="protein sequence ID" value="OMERI12G04730.1"/>
    <property type="gene ID" value="OMERI12G04730"/>
</dbReference>
<reference evidence="1" key="1">
    <citation type="submission" date="2015-04" db="UniProtKB">
        <authorList>
            <consortium name="EnsemblPlants"/>
        </authorList>
    </citation>
    <scope>IDENTIFICATION</scope>
</reference>
<dbReference type="Proteomes" id="UP000008021">
    <property type="component" value="Chromosome 12"/>
</dbReference>
<dbReference type="HOGENOM" id="CLU_194207_0_0_1"/>
<dbReference type="EnsemblPlants" id="OMERI12G04730.1">
    <property type="protein sequence ID" value="OMERI12G04730.1"/>
    <property type="gene ID" value="OMERI12G04730"/>
</dbReference>
<keyword evidence="2" id="KW-1185">Reference proteome</keyword>
<evidence type="ECO:0000313" key="2">
    <source>
        <dbReference type="Proteomes" id="UP000008021"/>
    </source>
</evidence>
<organism evidence="1">
    <name type="scientific">Oryza meridionalis</name>
    <dbReference type="NCBI Taxonomy" id="40149"/>
    <lineage>
        <taxon>Eukaryota</taxon>
        <taxon>Viridiplantae</taxon>
        <taxon>Streptophyta</taxon>
        <taxon>Embryophyta</taxon>
        <taxon>Tracheophyta</taxon>
        <taxon>Spermatophyta</taxon>
        <taxon>Magnoliopsida</taxon>
        <taxon>Liliopsida</taxon>
        <taxon>Poales</taxon>
        <taxon>Poaceae</taxon>
        <taxon>BOP clade</taxon>
        <taxon>Oryzoideae</taxon>
        <taxon>Oryzeae</taxon>
        <taxon>Oryzinae</taxon>
        <taxon>Oryza</taxon>
    </lineage>
</organism>
<reference evidence="1" key="2">
    <citation type="submission" date="2018-05" db="EMBL/GenBank/DDBJ databases">
        <title>OmerRS3 (Oryza meridionalis Reference Sequence Version 3).</title>
        <authorList>
            <person name="Zhang J."/>
            <person name="Kudrna D."/>
            <person name="Lee S."/>
            <person name="Talag J."/>
            <person name="Welchert J."/>
            <person name="Wing R.A."/>
        </authorList>
    </citation>
    <scope>NUCLEOTIDE SEQUENCE [LARGE SCALE GENOMIC DNA]</scope>
    <source>
        <strain evidence="1">cv. OR44</strain>
    </source>
</reference>